<accession>A0A841MG00</accession>
<comment type="caution">
    <text evidence="3">The sequence shown here is derived from an EMBL/GenBank/DDBJ whole genome shotgun (WGS) entry which is preliminary data.</text>
</comment>
<sequence length="291" mass="32587">MTKPVDNGRRDSFKKLIVGGAAFGSLSSFDMKEEPKALKGNITHGVCHWCFRDYSLEDFCVEVKKIGIKGVDLIGTKGWDTLKKHGIYSSMCNGAEISLTEGFGETKYHDQLVKNYTEMIPLVAEAGYKNLICFSGNRRGMDDETGLKNCQEGLEKILPIAEKHGVIIQMELLNSKINHKDYLCDKSAFGVELCKRLGSPNFKLLFDIYHMQIDEGDLIRNITDYHEYIGHYHTAGNPGRNELGDDQEINYPAVMRAILATGYKGYVSHEFIPKKEDKMASLAEGVAICDV</sequence>
<keyword evidence="1 3" id="KW-0413">Isomerase</keyword>
<protein>
    <submittedName>
        <fullName evidence="3">Hydroxypyruvate isomerase</fullName>
        <ecNumber evidence="3">5.3.1.22</ecNumber>
    </submittedName>
</protein>
<dbReference type="PANTHER" id="PTHR43489">
    <property type="entry name" value="ISOMERASE"/>
    <property type="match status" value="1"/>
</dbReference>
<feature type="domain" description="Xylose isomerase-like TIM barrel" evidence="2">
    <location>
        <begin position="82"/>
        <end position="274"/>
    </location>
</feature>
<organism evidence="3 4">
    <name type="scientific">Algoriphagus iocasae</name>
    <dbReference type="NCBI Taxonomy" id="1836499"/>
    <lineage>
        <taxon>Bacteria</taxon>
        <taxon>Pseudomonadati</taxon>
        <taxon>Bacteroidota</taxon>
        <taxon>Cytophagia</taxon>
        <taxon>Cytophagales</taxon>
        <taxon>Cyclobacteriaceae</taxon>
        <taxon>Algoriphagus</taxon>
    </lineage>
</organism>
<evidence type="ECO:0000313" key="4">
    <source>
        <dbReference type="Proteomes" id="UP000588604"/>
    </source>
</evidence>
<keyword evidence="3" id="KW-0670">Pyruvate</keyword>
<dbReference type="RefSeq" id="WP_184492412.1">
    <property type="nucleotide sequence ID" value="NZ_JACIJO010000001.1"/>
</dbReference>
<dbReference type="Proteomes" id="UP000588604">
    <property type="component" value="Unassembled WGS sequence"/>
</dbReference>
<dbReference type="InterPro" id="IPR036237">
    <property type="entry name" value="Xyl_isomerase-like_sf"/>
</dbReference>
<proteinExistence type="predicted"/>
<dbReference type="Gene3D" id="3.20.20.150">
    <property type="entry name" value="Divalent-metal-dependent TIM barrel enzymes"/>
    <property type="match status" value="1"/>
</dbReference>
<dbReference type="InterPro" id="IPR050417">
    <property type="entry name" value="Sugar_Epim/Isomerase"/>
</dbReference>
<dbReference type="AlphaFoldDB" id="A0A841MG00"/>
<evidence type="ECO:0000256" key="1">
    <source>
        <dbReference type="ARBA" id="ARBA00023235"/>
    </source>
</evidence>
<gene>
    <name evidence="3" type="ORF">FHS59_000042</name>
</gene>
<keyword evidence="4" id="KW-1185">Reference proteome</keyword>
<reference evidence="3 4" key="1">
    <citation type="submission" date="2020-08" db="EMBL/GenBank/DDBJ databases">
        <title>Genomic Encyclopedia of Type Strains, Phase IV (KMG-IV): sequencing the most valuable type-strain genomes for metagenomic binning, comparative biology and taxonomic classification.</title>
        <authorList>
            <person name="Goeker M."/>
        </authorList>
    </citation>
    <scope>NUCLEOTIDE SEQUENCE [LARGE SCALE GENOMIC DNA]</scope>
    <source>
        <strain evidence="3 4">DSM 102044</strain>
    </source>
</reference>
<dbReference type="PANTHER" id="PTHR43489:SF3">
    <property type="entry name" value="XYLOSE ISOMERASE DOMAIN PROTEIN TIM BARREL"/>
    <property type="match status" value="1"/>
</dbReference>
<dbReference type="Pfam" id="PF01261">
    <property type="entry name" value="AP_endonuc_2"/>
    <property type="match status" value="1"/>
</dbReference>
<evidence type="ECO:0000259" key="2">
    <source>
        <dbReference type="Pfam" id="PF01261"/>
    </source>
</evidence>
<dbReference type="SUPFAM" id="SSF51658">
    <property type="entry name" value="Xylose isomerase-like"/>
    <property type="match status" value="1"/>
</dbReference>
<dbReference type="GO" id="GO:0008903">
    <property type="term" value="F:hydroxypyruvate isomerase activity"/>
    <property type="evidence" value="ECO:0007669"/>
    <property type="project" value="UniProtKB-EC"/>
</dbReference>
<evidence type="ECO:0000313" key="3">
    <source>
        <dbReference type="EMBL" id="MBB6324427.1"/>
    </source>
</evidence>
<dbReference type="EC" id="5.3.1.22" evidence="3"/>
<dbReference type="EMBL" id="JACIJO010000001">
    <property type="protein sequence ID" value="MBB6324427.1"/>
    <property type="molecule type" value="Genomic_DNA"/>
</dbReference>
<dbReference type="InterPro" id="IPR013022">
    <property type="entry name" value="Xyl_isomerase-like_TIM-brl"/>
</dbReference>
<name>A0A841MG00_9BACT</name>